<protein>
    <submittedName>
        <fullName evidence="1">Uncharacterized protein</fullName>
    </submittedName>
</protein>
<gene>
    <name evidence="1" type="ORF">RW095_06005</name>
</gene>
<sequence length="128" mass="14291">MNKGNTVYESMTLDLFDYADVPVLRFTIADRSCLLQTSAVDELIQQLIALRGRLDPPQPREPVKSSNYPLEMDPCWYVEYSPLLGPVLLLRHHGAGWMAYSLPTESVEELCKALTVKPPGVVPGSMIN</sequence>
<keyword evidence="2" id="KW-1185">Reference proteome</keyword>
<dbReference type="EMBL" id="CP136511">
    <property type="protein sequence ID" value="WOD13553.1"/>
    <property type="molecule type" value="Genomic_DNA"/>
</dbReference>
<evidence type="ECO:0000313" key="2">
    <source>
        <dbReference type="Proteomes" id="UP001302652"/>
    </source>
</evidence>
<reference evidence="1 2" key="1">
    <citation type="submission" date="2023-10" db="EMBL/GenBank/DDBJ databases">
        <title>Surface-active antibiotics is a multifunctional adaptation for post-fire microbes.</title>
        <authorList>
            <person name="Liu M.D."/>
            <person name="Du Y."/>
            <person name="Koupaei S.K."/>
            <person name="Kim N.R."/>
            <person name="Zhang W."/>
            <person name="Traxler M.F."/>
        </authorList>
    </citation>
    <scope>NUCLEOTIDE SEQUENCE [LARGE SCALE GENOMIC DNA]</scope>
    <source>
        <strain evidence="1 2">F3</strain>
    </source>
</reference>
<proteinExistence type="predicted"/>
<dbReference type="RefSeq" id="WP_317015114.1">
    <property type="nucleotide sequence ID" value="NZ_CP136511.1"/>
</dbReference>
<name>A0ABZ0EBF2_9BURK</name>
<dbReference type="Proteomes" id="UP001302652">
    <property type="component" value="Chromosome 3"/>
</dbReference>
<organism evidence="1 2">
    <name type="scientific">Paraburkholderia kirstenboschensis</name>
    <dbReference type="NCBI Taxonomy" id="1245436"/>
    <lineage>
        <taxon>Bacteria</taxon>
        <taxon>Pseudomonadati</taxon>
        <taxon>Pseudomonadota</taxon>
        <taxon>Betaproteobacteria</taxon>
        <taxon>Burkholderiales</taxon>
        <taxon>Burkholderiaceae</taxon>
        <taxon>Paraburkholderia</taxon>
    </lineage>
</organism>
<accession>A0ABZ0EBF2</accession>
<evidence type="ECO:0000313" key="1">
    <source>
        <dbReference type="EMBL" id="WOD13553.1"/>
    </source>
</evidence>